<dbReference type="InterPro" id="IPR041679">
    <property type="entry name" value="DNA2/NAM7-like_C"/>
</dbReference>
<dbReference type="Pfam" id="PF13087">
    <property type="entry name" value="AAA_12"/>
    <property type="match status" value="1"/>
</dbReference>
<sequence length="1202" mass="134202">MSQKFSHSEALKSGDARANTRGWTNPKLNPSFPRPSGAQAQARDDTEFRNWRHMIPRTSHGQSRPLGVHELSRFFTRAFDMVLARDPSMTQQVISSLSSEGGLLRVVELTEIPLDDLSISSKLRSFEEVYLPFLQLITHEDVLPSLVLEVHIGTIYTVLYGNNGQRAVPMFKSLAGAVFDLKFNNPHEESSSVPASMRAVLTALSRVVEVNQSACINPGFLDAVEILTNCIGGHNEDAMTNIDMQGAVRSLEKIRARLGLGSLMPLGWDTSAKAGPAEAAPVFELEQDTPGRLLAGGARHDNDHADIFDIKIMPTAQEIQSQHQEYLPVSDPRKLHLAGIGGLLDRHFRLLREDTVGQLRDTVRLVIKQLRAPEGGTSRIWRRGLGARVFLYEDVLLTDVKFEMKSGLHVLVEFDQLPEVRSLLRAKQRAEFWSDSKRLLIESLLCLVDSGGRSTFLCVSGRNSDYKSDEDTAADGAQDLSAYSLWNNRTRAAVTVQPVESENDQLIRRFESQNNVRQVLLEFPGVLLPSFRPTLQALQQMSRQHEIPFSALLAPSDDGKLGSAEFTPPAYSLQRGFRFNLSAITSGANLALSPSEPFDGVLRELKQHSTLDDAQCSALVHGLTNSLALIQGPPGTGKSYVGVKTVKVLLDNRKEAKLGPIICVCYTNHALDQILENLSHDGINQIIRLGSQSKSEILKSRNLIAVSQEMERTKTEKQRNWELQRKLESDGVCVRQLLEKLGGAESDSTIRRYLEVNHSEHHRQLFGDNEDGYKTVRYRSGNIIDRWLRGRGSKPPLSPPSGSRPIRSLLNEPLFSLSIEERICLYKHWTTDIKNELVGNLLIASEDYTDTKNELGKCRKEIHLRCLQQAHVIGATTTGLARNIDLLRRLPSKVLLCEEAGEVLEAHILTELRPQINNFDLSLENPRGRKYSLDVSLFERLIRPSLHDQIRVPFVTLEVQRRMHPSIADLVRQTLYPKLKDHPSVAEFPQVSGIRRRLFWLDHREKEAGKDATQPNQVSHWNSHEVEMVAALVSHLVRQGAYKSGEIAVITPYLLQLRKIQERLSSAFEIVIGDRDIRDLEKKGLDEAETGQAVQPTPRKTTLLNALRVATVVFSANGVSTADIHALINAIRNLCMTLSLVWSLVQGLGKAATTPALNSAEKIVMSSARLKSETLPYRADTLQSAQGVMRLSNRIRSDVDRG</sequence>
<evidence type="ECO:0000256" key="2">
    <source>
        <dbReference type="SAM" id="MobiDB-lite"/>
    </source>
</evidence>
<dbReference type="InterPro" id="IPR041677">
    <property type="entry name" value="DNA2/NAM7_AAA_11"/>
</dbReference>
<feature type="domain" description="DNA2/NAM7 helicase-like C-terminal" evidence="4">
    <location>
        <begin position="933"/>
        <end position="1068"/>
    </location>
</feature>
<dbReference type="InterPro" id="IPR045055">
    <property type="entry name" value="DNA2/NAM7-like"/>
</dbReference>
<keyword evidence="1" id="KW-0067">ATP-binding</keyword>
<evidence type="ECO:0000313" key="6">
    <source>
        <dbReference type="Proteomes" id="UP000750711"/>
    </source>
</evidence>
<dbReference type="SUPFAM" id="SSF52540">
    <property type="entry name" value="P-loop containing nucleoside triphosphate hydrolases"/>
    <property type="match status" value="1"/>
</dbReference>
<accession>A0A9P8RSS2</accession>
<dbReference type="GO" id="GO:0031048">
    <property type="term" value="P:regulatory ncRNA-mediated heterochromatin formation"/>
    <property type="evidence" value="ECO:0007669"/>
    <property type="project" value="TreeGrafter"/>
</dbReference>
<feature type="domain" description="DNA2/NAM7 helicase helicase" evidence="3">
    <location>
        <begin position="611"/>
        <end position="913"/>
    </location>
</feature>
<dbReference type="Proteomes" id="UP000750711">
    <property type="component" value="Unassembled WGS sequence"/>
</dbReference>
<dbReference type="EMBL" id="JAGHQM010000166">
    <property type="protein sequence ID" value="KAH0564872.1"/>
    <property type="molecule type" value="Genomic_DNA"/>
</dbReference>
<feature type="region of interest" description="Disordered" evidence="2">
    <location>
        <begin position="1"/>
        <end position="44"/>
    </location>
</feature>
<dbReference type="CDD" id="cd18808">
    <property type="entry name" value="SF1_C_Upf1"/>
    <property type="match status" value="1"/>
</dbReference>
<dbReference type="Gene3D" id="3.40.50.300">
    <property type="entry name" value="P-loop containing nucleotide triphosphate hydrolases"/>
    <property type="match status" value="2"/>
</dbReference>
<keyword evidence="1" id="KW-0378">Hydrolase</keyword>
<keyword evidence="1" id="KW-0547">Nucleotide-binding</keyword>
<dbReference type="GO" id="GO:0004386">
    <property type="term" value="F:helicase activity"/>
    <property type="evidence" value="ECO:0007669"/>
    <property type="project" value="InterPro"/>
</dbReference>
<gene>
    <name evidence="5" type="ORF">GP486_001741</name>
</gene>
<evidence type="ECO:0000259" key="4">
    <source>
        <dbReference type="Pfam" id="PF13087"/>
    </source>
</evidence>
<dbReference type="PANTHER" id="PTHR10887">
    <property type="entry name" value="DNA2/NAM7 HELICASE FAMILY"/>
    <property type="match status" value="1"/>
</dbReference>
<dbReference type="GO" id="GO:0031380">
    <property type="term" value="C:nuclear RNA-directed RNA polymerase complex"/>
    <property type="evidence" value="ECO:0007669"/>
    <property type="project" value="TreeGrafter"/>
</dbReference>
<name>A0A9P8RSS2_9PEZI</name>
<keyword evidence="1" id="KW-0347">Helicase</keyword>
<evidence type="ECO:0000259" key="3">
    <source>
        <dbReference type="Pfam" id="PF13086"/>
    </source>
</evidence>
<keyword evidence="6" id="KW-1185">Reference proteome</keyword>
<protein>
    <submittedName>
        <fullName evidence="5">Uncharacterized protein</fullName>
    </submittedName>
</protein>
<dbReference type="AlphaFoldDB" id="A0A9P8RSS2"/>
<evidence type="ECO:0000313" key="5">
    <source>
        <dbReference type="EMBL" id="KAH0564872.1"/>
    </source>
</evidence>
<dbReference type="PANTHER" id="PTHR10887:SF445">
    <property type="entry name" value="NFX1-TYPE ZINC FINGER-CONTAINING PROTEIN 1"/>
    <property type="match status" value="1"/>
</dbReference>
<proteinExistence type="predicted"/>
<dbReference type="Pfam" id="PF13086">
    <property type="entry name" value="AAA_11"/>
    <property type="match status" value="1"/>
</dbReference>
<organism evidence="5 6">
    <name type="scientific">Trichoglossum hirsutum</name>
    <dbReference type="NCBI Taxonomy" id="265104"/>
    <lineage>
        <taxon>Eukaryota</taxon>
        <taxon>Fungi</taxon>
        <taxon>Dikarya</taxon>
        <taxon>Ascomycota</taxon>
        <taxon>Pezizomycotina</taxon>
        <taxon>Geoglossomycetes</taxon>
        <taxon>Geoglossales</taxon>
        <taxon>Geoglossaceae</taxon>
        <taxon>Trichoglossum</taxon>
    </lineage>
</organism>
<feature type="compositionally biased region" description="Basic and acidic residues" evidence="2">
    <location>
        <begin position="1"/>
        <end position="15"/>
    </location>
</feature>
<dbReference type="InterPro" id="IPR027417">
    <property type="entry name" value="P-loop_NTPase"/>
</dbReference>
<evidence type="ECO:0000256" key="1">
    <source>
        <dbReference type="ARBA" id="ARBA00022806"/>
    </source>
</evidence>
<reference evidence="5" key="1">
    <citation type="submission" date="2021-03" db="EMBL/GenBank/DDBJ databases">
        <title>Comparative genomics and phylogenomic investigation of the class Geoglossomycetes provide insights into ecological specialization and systematics.</title>
        <authorList>
            <person name="Melie T."/>
            <person name="Pirro S."/>
            <person name="Miller A.N."/>
            <person name="Quandt A."/>
        </authorList>
    </citation>
    <scope>NUCLEOTIDE SEQUENCE</scope>
    <source>
        <strain evidence="5">CAQ_001_2017</strain>
    </source>
</reference>
<dbReference type="InterPro" id="IPR047187">
    <property type="entry name" value="SF1_C_Upf1"/>
</dbReference>
<comment type="caution">
    <text evidence="5">The sequence shown here is derived from an EMBL/GenBank/DDBJ whole genome shotgun (WGS) entry which is preliminary data.</text>
</comment>